<dbReference type="Proteomes" id="UP000569914">
    <property type="component" value="Unassembled WGS sequence"/>
</dbReference>
<protein>
    <recommendedName>
        <fullName evidence="4">SPFH domain / Band 7 family protein</fullName>
    </recommendedName>
</protein>
<dbReference type="AlphaFoldDB" id="A0A7Y9LFJ8"/>
<dbReference type="RefSeq" id="WP_179757631.1">
    <property type="nucleotide sequence ID" value="NZ_JACCBU010000001.1"/>
</dbReference>
<sequence>MTEAVPEATDPPHLFTGERRLLDRLARVRPGTVVILFDGRRPARIKLPGELLVPSWWPLLPALEVLPVTTDTIEAAITLDDVVTADGGMIHRMELQVLLRLLDDEEYHGLQQLAEHYGSELGLFLARGVQAELEVAVRTAMRMNDYAEIRRQSLLKVLREAWLPYNVVDDMVDVQGVTIRRVEWSAEQEPVKEVAPPAERLWVDPYVDETYVEDSDLGGTLASSSEDDQRSGVGG</sequence>
<accession>A0A7Y9LFJ8</accession>
<reference evidence="2 3" key="1">
    <citation type="submission" date="2020-07" db="EMBL/GenBank/DDBJ databases">
        <title>Sequencing the genomes of 1000 actinobacteria strains.</title>
        <authorList>
            <person name="Klenk H.-P."/>
        </authorList>
    </citation>
    <scope>NUCLEOTIDE SEQUENCE [LARGE SCALE GENOMIC DNA]</scope>
    <source>
        <strain evidence="2 3">DSM 22083</strain>
    </source>
</reference>
<name>A0A7Y9LFJ8_9ACTN</name>
<proteinExistence type="predicted"/>
<evidence type="ECO:0000256" key="1">
    <source>
        <dbReference type="SAM" id="MobiDB-lite"/>
    </source>
</evidence>
<dbReference type="EMBL" id="JACCBU010000001">
    <property type="protein sequence ID" value="NYE75060.1"/>
    <property type="molecule type" value="Genomic_DNA"/>
</dbReference>
<keyword evidence="3" id="KW-1185">Reference proteome</keyword>
<gene>
    <name evidence="2" type="ORF">BKA15_006389</name>
</gene>
<evidence type="ECO:0008006" key="4">
    <source>
        <dbReference type="Google" id="ProtNLM"/>
    </source>
</evidence>
<evidence type="ECO:0000313" key="3">
    <source>
        <dbReference type="Proteomes" id="UP000569914"/>
    </source>
</evidence>
<feature type="region of interest" description="Disordered" evidence="1">
    <location>
        <begin position="214"/>
        <end position="235"/>
    </location>
</feature>
<evidence type="ECO:0000313" key="2">
    <source>
        <dbReference type="EMBL" id="NYE75060.1"/>
    </source>
</evidence>
<organism evidence="2 3">
    <name type="scientific">Microlunatus parietis</name>
    <dbReference type="NCBI Taxonomy" id="682979"/>
    <lineage>
        <taxon>Bacteria</taxon>
        <taxon>Bacillati</taxon>
        <taxon>Actinomycetota</taxon>
        <taxon>Actinomycetes</taxon>
        <taxon>Propionibacteriales</taxon>
        <taxon>Propionibacteriaceae</taxon>
        <taxon>Microlunatus</taxon>
    </lineage>
</organism>
<comment type="caution">
    <text evidence="2">The sequence shown here is derived from an EMBL/GenBank/DDBJ whole genome shotgun (WGS) entry which is preliminary data.</text>
</comment>